<evidence type="ECO:0000256" key="1">
    <source>
        <dbReference type="ARBA" id="ARBA00004141"/>
    </source>
</evidence>
<sequence>MDVKASVPAASWRTKERKQWMKALFLGCCLLYASRNVLPVCSSEIALELKWTRQDEGLVMGIFFWGYMLTQFAGGYFSDALGGEFVLPFTTFIWGFTTVMFVLLPLVSSQKDVIFHFFLLARFLLGIFQGFFYPGLASLMAKRVQTSERQFTYAFITSGSHAGTLFCGFVGSFLTEFYDWRIPFFLIGCFALLWATFVIRKVYTIDGHSKGFQLLHLPLTSSYKFFGYLTSLPVHDVETGLVSKVDKTPVQTPHPPSDAVSWGRLTRQPAFWAMLLGNFVFNNTFYIILNWLPSYFHDNYPDAKSWIFNVVPWLIVVPCALLGGLMADRLITQGFSVTFVRKLISSIALLGTSLFLVLLPVFEGFYSSLLCMALAIACCGFHNSGILLNPQDIAPMHGGQVFGVMSTIGTIPGFTGVYFTGYVLEKSRCWSTVFQCAATGNLLGWIVYIAFGSSRPLI</sequence>
<feature type="transmembrane region" description="Helical" evidence="7">
    <location>
        <begin position="430"/>
        <end position="451"/>
    </location>
</feature>
<keyword evidence="4" id="KW-0769">Symport</keyword>
<dbReference type="Gene3D" id="1.20.1250.20">
    <property type="entry name" value="MFS general substrate transporter like domains"/>
    <property type="match status" value="2"/>
</dbReference>
<dbReference type="InterPro" id="IPR044777">
    <property type="entry name" value="SLC17A9-like"/>
</dbReference>
<dbReference type="InterPro" id="IPR020846">
    <property type="entry name" value="MFS_dom"/>
</dbReference>
<keyword evidence="2" id="KW-0813">Transport</keyword>
<dbReference type="CDD" id="cd17380">
    <property type="entry name" value="MFS_SLC17A9_like"/>
    <property type="match status" value="1"/>
</dbReference>
<evidence type="ECO:0000259" key="8">
    <source>
        <dbReference type="PROSITE" id="PS50850"/>
    </source>
</evidence>
<feature type="transmembrane region" description="Helical" evidence="7">
    <location>
        <begin position="85"/>
        <end position="107"/>
    </location>
</feature>
<evidence type="ECO:0000256" key="4">
    <source>
        <dbReference type="ARBA" id="ARBA00022847"/>
    </source>
</evidence>
<feature type="transmembrane region" description="Helical" evidence="7">
    <location>
        <begin position="339"/>
        <end position="359"/>
    </location>
</feature>
<dbReference type="FunFam" id="1.20.1250.20:FF:000059">
    <property type="entry name" value="Solute carrier family 17 member 9"/>
    <property type="match status" value="1"/>
</dbReference>
<evidence type="ECO:0000313" key="9">
    <source>
        <dbReference type="WBParaSite" id="MCU_001219-RA"/>
    </source>
</evidence>
<dbReference type="GO" id="GO:0015293">
    <property type="term" value="F:symporter activity"/>
    <property type="evidence" value="ECO:0007669"/>
    <property type="project" value="UniProtKB-KW"/>
</dbReference>
<dbReference type="PROSITE" id="PS50850">
    <property type="entry name" value="MFS"/>
    <property type="match status" value="1"/>
</dbReference>
<feature type="transmembrane region" description="Helical" evidence="7">
    <location>
        <begin position="365"/>
        <end position="389"/>
    </location>
</feature>
<dbReference type="Pfam" id="PF07690">
    <property type="entry name" value="MFS_1"/>
    <property type="match status" value="1"/>
</dbReference>
<dbReference type="InterPro" id="IPR036259">
    <property type="entry name" value="MFS_trans_sf"/>
</dbReference>
<feature type="transmembrane region" description="Helical" evidence="7">
    <location>
        <begin position="58"/>
        <end position="78"/>
    </location>
</feature>
<dbReference type="GO" id="GO:0015867">
    <property type="term" value="P:ATP transport"/>
    <property type="evidence" value="ECO:0007669"/>
    <property type="project" value="TreeGrafter"/>
</dbReference>
<dbReference type="PANTHER" id="PTHR11662">
    <property type="entry name" value="SOLUTE CARRIER FAMILY 17"/>
    <property type="match status" value="1"/>
</dbReference>
<feature type="transmembrane region" description="Helical" evidence="7">
    <location>
        <begin position="401"/>
        <end position="424"/>
    </location>
</feature>
<keyword evidence="6 7" id="KW-0472">Membrane</keyword>
<protein>
    <submittedName>
        <fullName evidence="9">MFS domain-containing protein</fullName>
    </submittedName>
</protein>
<feature type="transmembrane region" description="Helical" evidence="7">
    <location>
        <begin position="271"/>
        <end position="293"/>
    </location>
</feature>
<accession>A0A5K3EKE7</accession>
<evidence type="ECO:0000256" key="3">
    <source>
        <dbReference type="ARBA" id="ARBA00022692"/>
    </source>
</evidence>
<evidence type="ECO:0000256" key="7">
    <source>
        <dbReference type="SAM" id="Phobius"/>
    </source>
</evidence>
<feature type="transmembrane region" description="Helical" evidence="7">
    <location>
        <begin position="305"/>
        <end position="327"/>
    </location>
</feature>
<dbReference type="PANTHER" id="PTHR11662:SF279">
    <property type="entry name" value="VOLTAGE-GATED PURINE NUCLEOTIDE UNIPORTER SLC17A9"/>
    <property type="match status" value="1"/>
</dbReference>
<keyword evidence="5 7" id="KW-1133">Transmembrane helix</keyword>
<feature type="transmembrane region" description="Helical" evidence="7">
    <location>
        <begin position="151"/>
        <end position="174"/>
    </location>
</feature>
<dbReference type="InterPro" id="IPR011701">
    <property type="entry name" value="MFS"/>
</dbReference>
<dbReference type="GO" id="GO:0016020">
    <property type="term" value="C:membrane"/>
    <property type="evidence" value="ECO:0007669"/>
    <property type="project" value="UniProtKB-SubCell"/>
</dbReference>
<feature type="transmembrane region" description="Helical" evidence="7">
    <location>
        <begin position="113"/>
        <end position="139"/>
    </location>
</feature>
<keyword evidence="3 7" id="KW-0812">Transmembrane</keyword>
<dbReference type="FunFam" id="1.20.1250.20:FF:000003">
    <property type="entry name" value="Solute carrier family 17 member 3"/>
    <property type="match status" value="1"/>
</dbReference>
<organism evidence="9">
    <name type="scientific">Mesocestoides corti</name>
    <name type="common">Flatworm</name>
    <dbReference type="NCBI Taxonomy" id="53468"/>
    <lineage>
        <taxon>Eukaryota</taxon>
        <taxon>Metazoa</taxon>
        <taxon>Spiralia</taxon>
        <taxon>Lophotrochozoa</taxon>
        <taxon>Platyhelminthes</taxon>
        <taxon>Cestoda</taxon>
        <taxon>Eucestoda</taxon>
        <taxon>Cyclophyllidea</taxon>
        <taxon>Mesocestoididae</taxon>
        <taxon>Mesocestoides</taxon>
    </lineage>
</organism>
<evidence type="ECO:0000256" key="2">
    <source>
        <dbReference type="ARBA" id="ARBA00022448"/>
    </source>
</evidence>
<evidence type="ECO:0000256" key="5">
    <source>
        <dbReference type="ARBA" id="ARBA00022989"/>
    </source>
</evidence>
<dbReference type="SUPFAM" id="SSF103473">
    <property type="entry name" value="MFS general substrate transporter"/>
    <property type="match status" value="1"/>
</dbReference>
<reference evidence="9" key="1">
    <citation type="submission" date="2019-11" db="UniProtKB">
        <authorList>
            <consortium name="WormBaseParasite"/>
        </authorList>
    </citation>
    <scope>IDENTIFICATION</scope>
</reference>
<dbReference type="InterPro" id="IPR050382">
    <property type="entry name" value="MFS_Na/Anion_cotransporter"/>
</dbReference>
<name>A0A5K3EKE7_MESCO</name>
<dbReference type="WBParaSite" id="MCU_001219-RA">
    <property type="protein sequence ID" value="MCU_001219-RA"/>
    <property type="gene ID" value="MCU_001219"/>
</dbReference>
<feature type="transmembrane region" description="Helical" evidence="7">
    <location>
        <begin position="180"/>
        <end position="199"/>
    </location>
</feature>
<dbReference type="AlphaFoldDB" id="A0A5K3EKE7"/>
<comment type="subcellular location">
    <subcellularLocation>
        <location evidence="1">Membrane</location>
        <topology evidence="1">Multi-pass membrane protein</topology>
    </subcellularLocation>
</comment>
<proteinExistence type="predicted"/>
<evidence type="ECO:0000256" key="6">
    <source>
        <dbReference type="ARBA" id="ARBA00023136"/>
    </source>
</evidence>
<feature type="domain" description="Major facilitator superfamily (MFS) profile" evidence="8">
    <location>
        <begin position="20"/>
        <end position="456"/>
    </location>
</feature>